<organism evidence="1 2">
    <name type="scientific">Burkholderia contaminans</name>
    <dbReference type="NCBI Taxonomy" id="488447"/>
    <lineage>
        <taxon>Bacteria</taxon>
        <taxon>Pseudomonadati</taxon>
        <taxon>Pseudomonadota</taxon>
        <taxon>Betaproteobacteria</taxon>
        <taxon>Burkholderiales</taxon>
        <taxon>Burkholderiaceae</taxon>
        <taxon>Burkholderia</taxon>
        <taxon>Burkholderia cepacia complex</taxon>
    </lineage>
</organism>
<dbReference type="RefSeq" id="WP_124578240.1">
    <property type="nucleotide sequence ID" value="NZ_QTQV01000006.1"/>
</dbReference>
<protein>
    <recommendedName>
        <fullName evidence="3">OmpA-like domain-containing protein</fullName>
    </recommendedName>
</protein>
<evidence type="ECO:0000313" key="1">
    <source>
        <dbReference type="EMBL" id="RQT16999.1"/>
    </source>
</evidence>
<proteinExistence type="predicted"/>
<evidence type="ECO:0008006" key="3">
    <source>
        <dbReference type="Google" id="ProtNLM"/>
    </source>
</evidence>
<dbReference type="AlphaFoldDB" id="A0A3N8RBK0"/>
<gene>
    <name evidence="1" type="ORF">DF051_12255</name>
</gene>
<dbReference type="EMBL" id="QTQV01000006">
    <property type="protein sequence ID" value="RQT16999.1"/>
    <property type="molecule type" value="Genomic_DNA"/>
</dbReference>
<accession>A0A3N8RBK0</accession>
<evidence type="ECO:0000313" key="2">
    <source>
        <dbReference type="Proteomes" id="UP000277921"/>
    </source>
</evidence>
<dbReference type="Proteomes" id="UP000277921">
    <property type="component" value="Unassembled WGS sequence"/>
</dbReference>
<reference evidence="1 2" key="1">
    <citation type="submission" date="2018-08" db="EMBL/GenBank/DDBJ databases">
        <title>Comparative analysis of Burkholderia isolates from Puerto Rico.</title>
        <authorList>
            <person name="Hall C."/>
            <person name="Sahl J."/>
            <person name="Wagner D."/>
        </authorList>
    </citation>
    <scope>NUCLEOTIDE SEQUENCE [LARGE SCALE GENOMIC DNA]</scope>
    <source>
        <strain evidence="1 2">Bp9025</strain>
    </source>
</reference>
<sequence>MDQDSVVTFLARAISIAIWFCLSFSMSSTACTVSEDMLDSLPLNSDAIPNEDRVKIAEMVIRARRWPDAEIRGIVTAGACIGEVNPQALALRRAANLKEYLIQLGVKNENIWSDTHIMSKPYPKDSAGYEGYLQIGLTLVPLCNEGCRRLCGDPRVTPTSRALH</sequence>
<name>A0A3N8RBK0_9BURK</name>
<comment type="caution">
    <text evidence="1">The sequence shown here is derived from an EMBL/GenBank/DDBJ whole genome shotgun (WGS) entry which is preliminary data.</text>
</comment>